<proteinExistence type="predicted"/>
<organism evidence="1 4">
    <name type="scientific">Arctia plantaginis</name>
    <name type="common">Wood tiger moth</name>
    <name type="synonym">Phalaena plantaginis</name>
    <dbReference type="NCBI Taxonomy" id="874455"/>
    <lineage>
        <taxon>Eukaryota</taxon>
        <taxon>Metazoa</taxon>
        <taxon>Ecdysozoa</taxon>
        <taxon>Arthropoda</taxon>
        <taxon>Hexapoda</taxon>
        <taxon>Insecta</taxon>
        <taxon>Pterygota</taxon>
        <taxon>Neoptera</taxon>
        <taxon>Endopterygota</taxon>
        <taxon>Lepidoptera</taxon>
        <taxon>Glossata</taxon>
        <taxon>Ditrysia</taxon>
        <taxon>Noctuoidea</taxon>
        <taxon>Erebidae</taxon>
        <taxon>Arctiinae</taxon>
        <taxon>Arctia</taxon>
    </lineage>
</organism>
<name>A0A8S0YT49_ARCPL</name>
<sequence>MFAASAAPDDSWRKCYGVHSYMMQCCTGITTREITERKDLKECFEKSKPGPPPPFSCEVDKCIGKKFGYYGDDGFEKEAFTSFIEEKIVDNEALVAAIKKKCINGDLSKYGHPDMCDIMKMQICFNNQFLKECPKWSNEGSTFITPLGAFNNIIFVFTRKHCNYY</sequence>
<evidence type="ECO:0000313" key="1">
    <source>
        <dbReference type="EMBL" id="CAB3222552.1"/>
    </source>
</evidence>
<keyword evidence="3" id="KW-1185">Reference proteome</keyword>
<gene>
    <name evidence="1" type="ORF">APLA_LOCUS1201</name>
    <name evidence="2" type="ORF">APLA_LOCUS15045</name>
</gene>
<dbReference type="OrthoDB" id="7234983at2759"/>
<dbReference type="Proteomes" id="UP000494106">
    <property type="component" value="Unassembled WGS sequence"/>
</dbReference>
<accession>A0A8S0YT49</accession>
<evidence type="ECO:0000313" key="4">
    <source>
        <dbReference type="Proteomes" id="UP000494256"/>
    </source>
</evidence>
<dbReference type="EMBL" id="CADEBD010000057">
    <property type="protein sequence ID" value="CAB3222552.1"/>
    <property type="molecule type" value="Genomic_DNA"/>
</dbReference>
<evidence type="ECO:0000313" key="2">
    <source>
        <dbReference type="EMBL" id="CAB3255762.1"/>
    </source>
</evidence>
<dbReference type="EMBL" id="CADEBC010000577">
    <property type="protein sequence ID" value="CAB3255762.1"/>
    <property type="molecule type" value="Genomic_DNA"/>
</dbReference>
<evidence type="ECO:0000313" key="3">
    <source>
        <dbReference type="Proteomes" id="UP000494106"/>
    </source>
</evidence>
<dbReference type="Proteomes" id="UP000494256">
    <property type="component" value="Unassembled WGS sequence"/>
</dbReference>
<reference evidence="3 4" key="1">
    <citation type="submission" date="2020-04" db="EMBL/GenBank/DDBJ databases">
        <authorList>
            <person name="Wallbank WR R."/>
            <person name="Pardo Diaz C."/>
            <person name="Kozak K."/>
            <person name="Martin S."/>
            <person name="Jiggins C."/>
            <person name="Moest M."/>
            <person name="Warren A I."/>
            <person name="Byers J.R.P. K."/>
            <person name="Montejo-Kovacevich G."/>
            <person name="Yen C E."/>
        </authorList>
    </citation>
    <scope>NUCLEOTIDE SEQUENCE [LARGE SCALE GENOMIC DNA]</scope>
</reference>
<comment type="caution">
    <text evidence="1">The sequence shown here is derived from an EMBL/GenBank/DDBJ whole genome shotgun (WGS) entry which is preliminary data.</text>
</comment>
<protein>
    <submittedName>
        <fullName evidence="1">Uncharacterized protein</fullName>
    </submittedName>
</protein>
<dbReference type="AlphaFoldDB" id="A0A8S0YT49"/>